<proteinExistence type="predicted"/>
<dbReference type="GO" id="GO:0016020">
    <property type="term" value="C:membrane"/>
    <property type="evidence" value="ECO:0007669"/>
    <property type="project" value="UniProtKB-SubCell"/>
</dbReference>
<keyword evidence="2 5" id="KW-0812">Transmembrane</keyword>
<keyword evidence="7" id="KW-1185">Reference proteome</keyword>
<evidence type="ECO:0008006" key="8">
    <source>
        <dbReference type="Google" id="ProtNLM"/>
    </source>
</evidence>
<evidence type="ECO:0000256" key="2">
    <source>
        <dbReference type="ARBA" id="ARBA00022692"/>
    </source>
</evidence>
<dbReference type="EMBL" id="JACCFK010000001">
    <property type="protein sequence ID" value="NYI87231.1"/>
    <property type="molecule type" value="Genomic_DNA"/>
</dbReference>
<evidence type="ECO:0000256" key="3">
    <source>
        <dbReference type="ARBA" id="ARBA00022989"/>
    </source>
</evidence>
<sequence length="115" mass="11512">MQTVSLVVTVVTIVLNAGIAAADFARAPFVLANSTAVEVPHSWIPMLASLKAAGSAGLLLGLLGAEWLGVAAAAGLVLFYLGAVAAHVRARRLSTTGPAAVLLALAVACLVLGLR</sequence>
<dbReference type="InterPro" id="IPR032808">
    <property type="entry name" value="DoxX"/>
</dbReference>
<organism evidence="6 7">
    <name type="scientific">Amycolatopsis endophytica</name>
    <dbReference type="NCBI Taxonomy" id="860233"/>
    <lineage>
        <taxon>Bacteria</taxon>
        <taxon>Bacillati</taxon>
        <taxon>Actinomycetota</taxon>
        <taxon>Actinomycetes</taxon>
        <taxon>Pseudonocardiales</taxon>
        <taxon>Pseudonocardiaceae</taxon>
        <taxon>Amycolatopsis</taxon>
    </lineage>
</organism>
<protein>
    <recommendedName>
        <fullName evidence="8">DoxX family protein</fullName>
    </recommendedName>
</protein>
<evidence type="ECO:0000313" key="7">
    <source>
        <dbReference type="Proteomes" id="UP000549616"/>
    </source>
</evidence>
<accession>A0A853AXB9</accession>
<evidence type="ECO:0000256" key="4">
    <source>
        <dbReference type="ARBA" id="ARBA00023136"/>
    </source>
</evidence>
<evidence type="ECO:0000256" key="1">
    <source>
        <dbReference type="ARBA" id="ARBA00004141"/>
    </source>
</evidence>
<reference evidence="6 7" key="1">
    <citation type="submission" date="2020-07" db="EMBL/GenBank/DDBJ databases">
        <title>Sequencing the genomes of 1000 actinobacteria strains.</title>
        <authorList>
            <person name="Klenk H.-P."/>
        </authorList>
    </citation>
    <scope>NUCLEOTIDE SEQUENCE [LARGE SCALE GENOMIC DNA]</scope>
    <source>
        <strain evidence="6 7">DSM 104006</strain>
    </source>
</reference>
<comment type="subcellular location">
    <subcellularLocation>
        <location evidence="1">Membrane</location>
        <topology evidence="1">Multi-pass membrane protein</topology>
    </subcellularLocation>
</comment>
<dbReference type="Pfam" id="PF13564">
    <property type="entry name" value="DoxX_2"/>
    <property type="match status" value="1"/>
</dbReference>
<dbReference type="Proteomes" id="UP000549616">
    <property type="component" value="Unassembled WGS sequence"/>
</dbReference>
<feature type="transmembrane region" description="Helical" evidence="5">
    <location>
        <begin position="93"/>
        <end position="114"/>
    </location>
</feature>
<evidence type="ECO:0000313" key="6">
    <source>
        <dbReference type="EMBL" id="NYI87231.1"/>
    </source>
</evidence>
<evidence type="ECO:0000256" key="5">
    <source>
        <dbReference type="SAM" id="Phobius"/>
    </source>
</evidence>
<gene>
    <name evidence="6" type="ORF">HNR02_000554</name>
</gene>
<comment type="caution">
    <text evidence="6">The sequence shown here is derived from an EMBL/GenBank/DDBJ whole genome shotgun (WGS) entry which is preliminary data.</text>
</comment>
<keyword evidence="4 5" id="KW-0472">Membrane</keyword>
<dbReference type="RefSeq" id="WP_179771656.1">
    <property type="nucleotide sequence ID" value="NZ_JACCFK010000001.1"/>
</dbReference>
<feature type="transmembrane region" description="Helical" evidence="5">
    <location>
        <begin position="56"/>
        <end position="81"/>
    </location>
</feature>
<keyword evidence="3 5" id="KW-1133">Transmembrane helix</keyword>
<dbReference type="AlphaFoldDB" id="A0A853AXB9"/>
<name>A0A853AXB9_9PSEU</name>